<comment type="caution">
    <text evidence="1">The sequence shown here is derived from an EMBL/GenBank/DDBJ whole genome shotgun (WGS) entry which is preliminary data.</text>
</comment>
<dbReference type="InterPro" id="IPR011004">
    <property type="entry name" value="Trimer_LpxA-like_sf"/>
</dbReference>
<dbReference type="Proteomes" id="UP001138802">
    <property type="component" value="Unassembled WGS sequence"/>
</dbReference>
<dbReference type="InterPro" id="IPR001451">
    <property type="entry name" value="Hexapep"/>
</dbReference>
<dbReference type="Pfam" id="PF00132">
    <property type="entry name" value="Hexapep"/>
    <property type="match status" value="1"/>
</dbReference>
<dbReference type="PANTHER" id="PTHR23416">
    <property type="entry name" value="SIALIC ACID SYNTHASE-RELATED"/>
    <property type="match status" value="1"/>
</dbReference>
<accession>A0A9X1BA94</accession>
<dbReference type="Gene3D" id="2.160.10.10">
    <property type="entry name" value="Hexapeptide repeat proteins"/>
    <property type="match status" value="1"/>
</dbReference>
<name>A0A9X1BA94_9GAMM</name>
<evidence type="ECO:0000313" key="1">
    <source>
        <dbReference type="EMBL" id="MBK1646789.1"/>
    </source>
</evidence>
<dbReference type="PANTHER" id="PTHR23416:SF78">
    <property type="entry name" value="LIPOPOLYSACCHARIDE BIOSYNTHESIS O-ACETYL TRANSFERASE WBBJ-RELATED"/>
    <property type="match status" value="1"/>
</dbReference>
<protein>
    <recommendedName>
        <fullName evidence="3">Acyltransferase</fullName>
    </recommendedName>
</protein>
<keyword evidence="2" id="KW-1185">Reference proteome</keyword>
<dbReference type="SUPFAM" id="SSF51161">
    <property type="entry name" value="Trimeric LpxA-like enzymes"/>
    <property type="match status" value="2"/>
</dbReference>
<gene>
    <name evidence="1" type="ORF">CKO25_19530</name>
</gene>
<proteinExistence type="predicted"/>
<dbReference type="CDD" id="cd04647">
    <property type="entry name" value="LbH_MAT_like"/>
    <property type="match status" value="1"/>
</dbReference>
<evidence type="ECO:0008006" key="3">
    <source>
        <dbReference type="Google" id="ProtNLM"/>
    </source>
</evidence>
<dbReference type="AlphaFoldDB" id="A0A9X1BA94"/>
<organism evidence="1 2">
    <name type="scientific">Thiocapsa imhoffii</name>
    <dbReference type="NCBI Taxonomy" id="382777"/>
    <lineage>
        <taxon>Bacteria</taxon>
        <taxon>Pseudomonadati</taxon>
        <taxon>Pseudomonadota</taxon>
        <taxon>Gammaproteobacteria</taxon>
        <taxon>Chromatiales</taxon>
        <taxon>Chromatiaceae</taxon>
        <taxon>Thiocapsa</taxon>
    </lineage>
</organism>
<dbReference type="EMBL" id="NRSD01000036">
    <property type="protein sequence ID" value="MBK1646789.1"/>
    <property type="molecule type" value="Genomic_DNA"/>
</dbReference>
<dbReference type="InterPro" id="IPR051159">
    <property type="entry name" value="Hexapeptide_acetyltransf"/>
</dbReference>
<sequence>MKTLFLLTQWWSRREGPMLRAALAKLIYGGPNIQIGSSFRCDGMPRCLVDPDAKLTVGNNVEFRSGIEIRAHDSARIVIEDGVRIDRGVRILAANKALVRISNGARIGLYSVLNGGDSIHVGRKCLISGFVYLQTSMHRVETPNVAIRDQGYDHAPIQIGDGAWLGSHVVVMPGRVIGMDAVVGSNGVVTRDIADRMIVAGVPARVVKERTDNRIS</sequence>
<reference evidence="1 2" key="1">
    <citation type="journal article" date="2020" name="Microorganisms">
        <title>Osmotic Adaptation and Compatible Solute Biosynthesis of Phototrophic Bacteria as Revealed from Genome Analyses.</title>
        <authorList>
            <person name="Imhoff J.F."/>
            <person name="Rahn T."/>
            <person name="Kunzel S."/>
            <person name="Keller A."/>
            <person name="Neulinger S.C."/>
        </authorList>
    </citation>
    <scope>NUCLEOTIDE SEQUENCE [LARGE SCALE GENOMIC DNA]</scope>
    <source>
        <strain evidence="1 2">DSM 21303</strain>
    </source>
</reference>
<evidence type="ECO:0000313" key="2">
    <source>
        <dbReference type="Proteomes" id="UP001138802"/>
    </source>
</evidence>